<dbReference type="PROSITE" id="PS50932">
    <property type="entry name" value="HTH_LACI_2"/>
    <property type="match status" value="1"/>
</dbReference>
<evidence type="ECO:0000256" key="3">
    <source>
        <dbReference type="ARBA" id="ARBA00023125"/>
    </source>
</evidence>
<dbReference type="InterPro" id="IPR010982">
    <property type="entry name" value="Lambda_DNA-bd_dom_sf"/>
</dbReference>
<evidence type="ECO:0000256" key="1">
    <source>
        <dbReference type="ARBA" id="ARBA00022491"/>
    </source>
</evidence>
<dbReference type="Gene3D" id="1.10.260.40">
    <property type="entry name" value="lambda repressor-like DNA-binding domains"/>
    <property type="match status" value="1"/>
</dbReference>
<dbReference type="PANTHER" id="PTHR30146">
    <property type="entry name" value="LACI-RELATED TRANSCRIPTIONAL REPRESSOR"/>
    <property type="match status" value="1"/>
</dbReference>
<protein>
    <submittedName>
        <fullName evidence="6">LacI family transcriptional regulator</fullName>
    </submittedName>
</protein>
<dbReference type="GO" id="GO:0003700">
    <property type="term" value="F:DNA-binding transcription factor activity"/>
    <property type="evidence" value="ECO:0007669"/>
    <property type="project" value="TreeGrafter"/>
</dbReference>
<dbReference type="SUPFAM" id="SSF53822">
    <property type="entry name" value="Periplasmic binding protein-like I"/>
    <property type="match status" value="1"/>
</dbReference>
<keyword evidence="2" id="KW-0805">Transcription regulation</keyword>
<dbReference type="InterPro" id="IPR000843">
    <property type="entry name" value="HTH_LacI"/>
</dbReference>
<keyword evidence="7" id="KW-1185">Reference proteome</keyword>
<dbReference type="CDD" id="cd06267">
    <property type="entry name" value="PBP1_LacI_sugar_binding-like"/>
    <property type="match status" value="1"/>
</dbReference>
<keyword evidence="3" id="KW-0238">DNA-binding</keyword>
<dbReference type="SUPFAM" id="SSF47413">
    <property type="entry name" value="lambda repressor-like DNA-binding domains"/>
    <property type="match status" value="1"/>
</dbReference>
<accession>A0A9X1WF19</accession>
<dbReference type="CDD" id="cd01392">
    <property type="entry name" value="HTH_LacI"/>
    <property type="match status" value="1"/>
</dbReference>
<proteinExistence type="predicted"/>
<name>A0A9X1WF19_9CORY</name>
<dbReference type="RefSeq" id="WP_244803032.1">
    <property type="nucleotide sequence ID" value="NZ_JALIEA010000006.1"/>
</dbReference>
<sequence length="361" mass="38219">MADTPAGRQREVTVTDVARLAGVGKATAARALGEYGHVSEEKRELVLAAAERLGYRPNELARSMNTGRTRTLGVIVGDIENSYFGNATRGITDVARRAGYDVILLNTDENVTVEIEAVRVLTEKRVDAMIVSPASAYAVDHLQHLVDTNYPLVLLDRTIAGLPAPAAVIDIVPAAEEATARLIALGHRRIAFLSALTTDGMTFHGLPLGVSSVAERISGMLAALEAAGIRPDHDLLRFGAVDRASTDRILGELLQRDAPPTALVASDSTVVRDVLAALKSRGLRVPADISLVSFDDTGWEEFTDPPLTVVSQPVHANGEDAARMALRILGVDVLGTGDSAGHGDRLTAHLVERSSLGPPAS</sequence>
<evidence type="ECO:0000313" key="6">
    <source>
        <dbReference type="EMBL" id="MCJ7857286.1"/>
    </source>
</evidence>
<dbReference type="Gene3D" id="3.40.50.2300">
    <property type="match status" value="2"/>
</dbReference>
<keyword evidence="1" id="KW-0678">Repressor</keyword>
<dbReference type="InterPro" id="IPR001761">
    <property type="entry name" value="Peripla_BP/Lac1_sug-bd_dom"/>
</dbReference>
<feature type="domain" description="HTH lacI-type" evidence="5">
    <location>
        <begin position="12"/>
        <end position="66"/>
    </location>
</feature>
<gene>
    <name evidence="6" type="ORF">MUN33_00925</name>
</gene>
<dbReference type="Pfam" id="PF00356">
    <property type="entry name" value="LacI"/>
    <property type="match status" value="1"/>
</dbReference>
<evidence type="ECO:0000256" key="4">
    <source>
        <dbReference type="ARBA" id="ARBA00023163"/>
    </source>
</evidence>
<reference evidence="6" key="1">
    <citation type="submission" date="2022-04" db="EMBL/GenBank/DDBJ databases">
        <title>Corynebacterium kalidii LD5P10.</title>
        <authorList>
            <person name="Sun J.Q."/>
        </authorList>
    </citation>
    <scope>NUCLEOTIDE SEQUENCE</scope>
    <source>
        <strain evidence="6">LD5P10</strain>
    </source>
</reference>
<dbReference type="AlphaFoldDB" id="A0A9X1WF19"/>
<dbReference type="PROSITE" id="PS00356">
    <property type="entry name" value="HTH_LACI_1"/>
    <property type="match status" value="1"/>
</dbReference>
<dbReference type="InterPro" id="IPR028082">
    <property type="entry name" value="Peripla_BP_I"/>
</dbReference>
<dbReference type="SMART" id="SM00354">
    <property type="entry name" value="HTH_LACI"/>
    <property type="match status" value="1"/>
</dbReference>
<comment type="caution">
    <text evidence="6">The sequence shown here is derived from an EMBL/GenBank/DDBJ whole genome shotgun (WGS) entry which is preliminary data.</text>
</comment>
<dbReference type="GO" id="GO:0000976">
    <property type="term" value="F:transcription cis-regulatory region binding"/>
    <property type="evidence" value="ECO:0007669"/>
    <property type="project" value="TreeGrafter"/>
</dbReference>
<evidence type="ECO:0000313" key="7">
    <source>
        <dbReference type="Proteomes" id="UP001139207"/>
    </source>
</evidence>
<evidence type="ECO:0000259" key="5">
    <source>
        <dbReference type="PROSITE" id="PS50932"/>
    </source>
</evidence>
<dbReference type="EMBL" id="JALIEA010000006">
    <property type="protein sequence ID" value="MCJ7857286.1"/>
    <property type="molecule type" value="Genomic_DNA"/>
</dbReference>
<organism evidence="6 7">
    <name type="scientific">Corynebacterium kalidii</name>
    <dbReference type="NCBI Taxonomy" id="2931982"/>
    <lineage>
        <taxon>Bacteria</taxon>
        <taxon>Bacillati</taxon>
        <taxon>Actinomycetota</taxon>
        <taxon>Actinomycetes</taxon>
        <taxon>Mycobacteriales</taxon>
        <taxon>Corynebacteriaceae</taxon>
        <taxon>Corynebacterium</taxon>
    </lineage>
</organism>
<keyword evidence="4" id="KW-0804">Transcription</keyword>
<evidence type="ECO:0000256" key="2">
    <source>
        <dbReference type="ARBA" id="ARBA00023015"/>
    </source>
</evidence>
<dbReference type="PANTHER" id="PTHR30146:SF148">
    <property type="entry name" value="HTH-TYPE TRANSCRIPTIONAL REPRESSOR PURR-RELATED"/>
    <property type="match status" value="1"/>
</dbReference>
<dbReference type="Pfam" id="PF00532">
    <property type="entry name" value="Peripla_BP_1"/>
    <property type="match status" value="1"/>
</dbReference>
<dbReference type="Proteomes" id="UP001139207">
    <property type="component" value="Unassembled WGS sequence"/>
</dbReference>